<gene>
    <name evidence="1" type="ORF">CTRU02_203047</name>
</gene>
<reference evidence="1 2" key="1">
    <citation type="journal article" date="2020" name="Phytopathology">
        <title>Genome Sequence Resources of Colletotrichum truncatum, C. plurivorum, C. musicola, and C. sojae: Four Species Pathogenic to Soybean (Glycine max).</title>
        <authorList>
            <person name="Rogerio F."/>
            <person name="Boufleur T.R."/>
            <person name="Ciampi-Guillardi M."/>
            <person name="Sukno S.A."/>
            <person name="Thon M.R."/>
            <person name="Massola Junior N.S."/>
            <person name="Baroncelli R."/>
        </authorList>
    </citation>
    <scope>NUCLEOTIDE SEQUENCE [LARGE SCALE GENOMIC DNA]</scope>
    <source>
        <strain evidence="1 2">CMES1059</strain>
    </source>
</reference>
<sequence>MKFQVSVAALCLLVGQTWAACRQVSNEEGDALRVVEDCPWDRSTQTTFRCPTSQAAVDSTFRLNIFVFTSVPQDLTFKITGMWETSETSSSYFFCSAGSSEERLLPGYGQVLRKVEVVA</sequence>
<comment type="caution">
    <text evidence="1">The sequence shown here is derived from an EMBL/GenBank/DDBJ whole genome shotgun (WGS) entry which is preliminary data.</text>
</comment>
<organism evidence="1 2">
    <name type="scientific">Colletotrichum truncatum</name>
    <name type="common">Anthracnose fungus</name>
    <name type="synonym">Colletotrichum capsici</name>
    <dbReference type="NCBI Taxonomy" id="5467"/>
    <lineage>
        <taxon>Eukaryota</taxon>
        <taxon>Fungi</taxon>
        <taxon>Dikarya</taxon>
        <taxon>Ascomycota</taxon>
        <taxon>Pezizomycotina</taxon>
        <taxon>Sordariomycetes</taxon>
        <taxon>Hypocreomycetidae</taxon>
        <taxon>Glomerellales</taxon>
        <taxon>Glomerellaceae</taxon>
        <taxon>Colletotrichum</taxon>
        <taxon>Colletotrichum truncatum species complex</taxon>
    </lineage>
</organism>
<protein>
    <submittedName>
        <fullName evidence="1">Uncharacterized protein</fullName>
    </submittedName>
</protein>
<evidence type="ECO:0000313" key="2">
    <source>
        <dbReference type="Proteomes" id="UP000805649"/>
    </source>
</evidence>
<proteinExistence type="predicted"/>
<evidence type="ECO:0000313" key="1">
    <source>
        <dbReference type="EMBL" id="KAL0940284.1"/>
    </source>
</evidence>
<name>A0ACC3Z865_COLTU</name>
<dbReference type="EMBL" id="VUJX02000002">
    <property type="protein sequence ID" value="KAL0940284.1"/>
    <property type="molecule type" value="Genomic_DNA"/>
</dbReference>
<dbReference type="Proteomes" id="UP000805649">
    <property type="component" value="Unassembled WGS sequence"/>
</dbReference>
<accession>A0ACC3Z865</accession>
<keyword evidence="2" id="KW-1185">Reference proteome</keyword>